<accession>A0ABP6QWA9</accession>
<keyword evidence="2" id="KW-0472">Membrane</keyword>
<feature type="transmembrane region" description="Helical" evidence="2">
    <location>
        <begin position="90"/>
        <end position="118"/>
    </location>
</feature>
<evidence type="ECO:0000313" key="3">
    <source>
        <dbReference type="EMBL" id="GAA3258968.1"/>
    </source>
</evidence>
<feature type="transmembrane region" description="Helical" evidence="2">
    <location>
        <begin position="58"/>
        <end position="78"/>
    </location>
</feature>
<evidence type="ECO:0000256" key="1">
    <source>
        <dbReference type="SAM" id="MobiDB-lite"/>
    </source>
</evidence>
<sequence length="177" mass="19632">MGGMGETEQTRPDTGTTDSADSGTPDTAALRNELALERYRYVLQQIQTVNENAHRFLAIYQTLATTLVAAALALFVGYRTWELEADTARGGVIGLLTLTTVVAVFTGILIVVGALSWLDYRHEECDITDELVGPGFRTRPRPGNFLRWYETYVVLFILVSVITMWVLAGLFLLPAMR</sequence>
<evidence type="ECO:0000256" key="2">
    <source>
        <dbReference type="SAM" id="Phobius"/>
    </source>
</evidence>
<reference evidence="4" key="1">
    <citation type="journal article" date="2019" name="Int. J. Syst. Evol. Microbiol.">
        <title>The Global Catalogue of Microorganisms (GCM) 10K type strain sequencing project: providing services to taxonomists for standard genome sequencing and annotation.</title>
        <authorList>
            <consortium name="The Broad Institute Genomics Platform"/>
            <consortium name="The Broad Institute Genome Sequencing Center for Infectious Disease"/>
            <person name="Wu L."/>
            <person name="Ma J."/>
        </authorList>
    </citation>
    <scope>NUCLEOTIDE SEQUENCE [LARGE SCALE GENOMIC DNA]</scope>
    <source>
        <strain evidence="4">JCM 9381</strain>
    </source>
</reference>
<feature type="region of interest" description="Disordered" evidence="1">
    <location>
        <begin position="1"/>
        <end position="26"/>
    </location>
</feature>
<dbReference type="EMBL" id="BAAAUW010000008">
    <property type="protein sequence ID" value="GAA3258968.1"/>
    <property type="molecule type" value="Genomic_DNA"/>
</dbReference>
<organism evidence="3 4">
    <name type="scientific">Streptomyces labedae</name>
    <dbReference type="NCBI Taxonomy" id="285569"/>
    <lineage>
        <taxon>Bacteria</taxon>
        <taxon>Bacillati</taxon>
        <taxon>Actinomycetota</taxon>
        <taxon>Actinomycetes</taxon>
        <taxon>Kitasatosporales</taxon>
        <taxon>Streptomycetaceae</taxon>
        <taxon>Streptomyces</taxon>
    </lineage>
</organism>
<gene>
    <name evidence="3" type="ORF">GCM10010469_24120</name>
</gene>
<dbReference type="Proteomes" id="UP001500728">
    <property type="component" value="Unassembled WGS sequence"/>
</dbReference>
<feature type="compositionally biased region" description="Low complexity" evidence="1">
    <location>
        <begin position="12"/>
        <end position="26"/>
    </location>
</feature>
<keyword evidence="2" id="KW-1133">Transmembrane helix</keyword>
<proteinExistence type="predicted"/>
<comment type="caution">
    <text evidence="3">The sequence shown here is derived from an EMBL/GenBank/DDBJ whole genome shotgun (WGS) entry which is preliminary data.</text>
</comment>
<keyword evidence="4" id="KW-1185">Reference proteome</keyword>
<evidence type="ECO:0000313" key="4">
    <source>
        <dbReference type="Proteomes" id="UP001500728"/>
    </source>
</evidence>
<protein>
    <submittedName>
        <fullName evidence="3">Uncharacterized protein</fullName>
    </submittedName>
</protein>
<feature type="transmembrane region" description="Helical" evidence="2">
    <location>
        <begin position="152"/>
        <end position="173"/>
    </location>
</feature>
<name>A0ABP6QWA9_9ACTN</name>
<keyword evidence="2" id="KW-0812">Transmembrane</keyword>